<organism evidence="1 2">
    <name type="scientific">Ophiocordyceps camponoti-rufipedis</name>
    <dbReference type="NCBI Taxonomy" id="2004952"/>
    <lineage>
        <taxon>Eukaryota</taxon>
        <taxon>Fungi</taxon>
        <taxon>Dikarya</taxon>
        <taxon>Ascomycota</taxon>
        <taxon>Pezizomycotina</taxon>
        <taxon>Sordariomycetes</taxon>
        <taxon>Hypocreomycetidae</taxon>
        <taxon>Hypocreales</taxon>
        <taxon>Ophiocordycipitaceae</taxon>
        <taxon>Ophiocordyceps</taxon>
    </lineage>
</organism>
<gene>
    <name evidence="1" type="ORF">CDD80_6876</name>
</gene>
<evidence type="ECO:0000313" key="1">
    <source>
        <dbReference type="EMBL" id="PHH69243.1"/>
    </source>
</evidence>
<accession>A0A2C5YNP6</accession>
<proteinExistence type="predicted"/>
<reference evidence="1 2" key="1">
    <citation type="submission" date="2017-06" db="EMBL/GenBank/DDBJ databases">
        <title>Ant-infecting Ophiocordyceps genomes reveal a high diversity of potential behavioral manipulation genes and a possible major role for enterotoxins.</title>
        <authorList>
            <person name="De Bekker C."/>
            <person name="Evans H.C."/>
            <person name="Brachmann A."/>
            <person name="Hughes D.P."/>
        </authorList>
    </citation>
    <scope>NUCLEOTIDE SEQUENCE [LARGE SCALE GENOMIC DNA]</scope>
    <source>
        <strain evidence="1 2">Map16</strain>
    </source>
</reference>
<name>A0A2C5YNP6_9HYPO</name>
<protein>
    <submittedName>
        <fullName evidence="1">Uncharacterized protein</fullName>
    </submittedName>
</protein>
<dbReference type="AlphaFoldDB" id="A0A2C5YNP6"/>
<dbReference type="EMBL" id="NJES01000799">
    <property type="protein sequence ID" value="PHH69243.1"/>
    <property type="molecule type" value="Genomic_DNA"/>
</dbReference>
<sequence>MRIPDSASLTDLCVPGPASHRDWPVLATPSLQEAIRTVCDNAREAGPRGSHLEQACDCAERSRRSGFFRYKACRKNHCYQQLEDNVVGGMDDFCDVVGRKGVEEAKKKALRLAANKPGDEEWKAKTYNCKGHSAVIEACVCVIAQDVGEWVSSAAVQV</sequence>
<comment type="caution">
    <text evidence="1">The sequence shown here is derived from an EMBL/GenBank/DDBJ whole genome shotgun (WGS) entry which is preliminary data.</text>
</comment>
<keyword evidence="2" id="KW-1185">Reference proteome</keyword>
<evidence type="ECO:0000313" key="2">
    <source>
        <dbReference type="Proteomes" id="UP000226431"/>
    </source>
</evidence>
<dbReference type="Proteomes" id="UP000226431">
    <property type="component" value="Unassembled WGS sequence"/>
</dbReference>